<dbReference type="SUPFAM" id="SSF56801">
    <property type="entry name" value="Acetyl-CoA synthetase-like"/>
    <property type="match status" value="1"/>
</dbReference>
<dbReference type="PROSITE" id="PS00455">
    <property type="entry name" value="AMP_BINDING"/>
    <property type="match status" value="1"/>
</dbReference>
<dbReference type="SUPFAM" id="SSF53474">
    <property type="entry name" value="alpha/beta-Hydrolases"/>
    <property type="match status" value="1"/>
</dbReference>
<dbReference type="SMART" id="SM00824">
    <property type="entry name" value="PKS_TE"/>
    <property type="match status" value="1"/>
</dbReference>
<evidence type="ECO:0000256" key="3">
    <source>
        <dbReference type="ARBA" id="ARBA00022553"/>
    </source>
</evidence>
<keyword evidence="3" id="KW-0597">Phosphoprotein</keyword>
<dbReference type="InterPro" id="IPR045851">
    <property type="entry name" value="AMP-bd_C_sf"/>
</dbReference>
<dbReference type="Gene3D" id="3.30.559.10">
    <property type="entry name" value="Chloramphenicol acetyltransferase-like domain"/>
    <property type="match status" value="1"/>
</dbReference>
<dbReference type="Pfam" id="PF13193">
    <property type="entry name" value="AMP-binding_C"/>
    <property type="match status" value="1"/>
</dbReference>
<dbReference type="Gene3D" id="3.40.50.980">
    <property type="match status" value="2"/>
</dbReference>
<dbReference type="EMBL" id="LNTA01000199">
    <property type="protein sequence ID" value="KWV12577.1"/>
    <property type="molecule type" value="Genomic_DNA"/>
</dbReference>
<dbReference type="InterPro" id="IPR010071">
    <property type="entry name" value="AA_adenyl_dom"/>
</dbReference>
<comment type="caution">
    <text evidence="6">The sequence shown here is derived from an EMBL/GenBank/DDBJ whole genome shotgun (WGS) entry which is preliminary data.</text>
</comment>
<dbReference type="Pfam" id="PF00550">
    <property type="entry name" value="PP-binding"/>
    <property type="match status" value="1"/>
</dbReference>
<evidence type="ECO:0000256" key="4">
    <source>
        <dbReference type="SAM" id="MobiDB-lite"/>
    </source>
</evidence>
<evidence type="ECO:0000313" key="7">
    <source>
        <dbReference type="Proteomes" id="UP000055854"/>
    </source>
</evidence>
<dbReference type="RefSeq" id="WP_060748379.1">
    <property type="nucleotide sequence ID" value="NZ_CP089999.1"/>
</dbReference>
<dbReference type="SUPFAM" id="SSF52777">
    <property type="entry name" value="CoA-dependent acyltransferases"/>
    <property type="match status" value="2"/>
</dbReference>
<dbReference type="GO" id="GO:0031177">
    <property type="term" value="F:phosphopantetheine binding"/>
    <property type="evidence" value="ECO:0007669"/>
    <property type="project" value="InterPro"/>
</dbReference>
<dbReference type="Pfam" id="PF00668">
    <property type="entry name" value="Condensation"/>
    <property type="match status" value="1"/>
</dbReference>
<evidence type="ECO:0000256" key="2">
    <source>
        <dbReference type="ARBA" id="ARBA00022450"/>
    </source>
</evidence>
<dbReference type="GO" id="GO:0005829">
    <property type="term" value="C:cytosol"/>
    <property type="evidence" value="ECO:0007669"/>
    <property type="project" value="TreeGrafter"/>
</dbReference>
<dbReference type="GO" id="GO:0047527">
    <property type="term" value="F:2,3-dihydroxybenzoate-serine ligase activity"/>
    <property type="evidence" value="ECO:0007669"/>
    <property type="project" value="TreeGrafter"/>
</dbReference>
<dbReference type="InterPro" id="IPR020845">
    <property type="entry name" value="AMP-binding_CS"/>
</dbReference>
<evidence type="ECO:0000256" key="1">
    <source>
        <dbReference type="ARBA" id="ARBA00001957"/>
    </source>
</evidence>
<dbReference type="Gene3D" id="2.30.38.10">
    <property type="entry name" value="Luciferase, Domain 3"/>
    <property type="match status" value="1"/>
</dbReference>
<dbReference type="InterPro" id="IPR023213">
    <property type="entry name" value="CAT-like_dom_sf"/>
</dbReference>
<dbReference type="InterPro" id="IPR036736">
    <property type="entry name" value="ACP-like_sf"/>
</dbReference>
<evidence type="ECO:0000313" key="6">
    <source>
        <dbReference type="EMBL" id="KWV12577.1"/>
    </source>
</evidence>
<feature type="domain" description="Carrier" evidence="5">
    <location>
        <begin position="956"/>
        <end position="1031"/>
    </location>
</feature>
<name>A0A120EWA4_XANCT</name>
<dbReference type="Gene3D" id="3.30.559.30">
    <property type="entry name" value="Nonribosomal peptide synthetase, condensation domain"/>
    <property type="match status" value="1"/>
</dbReference>
<gene>
    <name evidence="6" type="ORF">ATB53_04960</name>
</gene>
<dbReference type="NCBIfam" id="TIGR01733">
    <property type="entry name" value="AA-adenyl-dom"/>
    <property type="match status" value="1"/>
</dbReference>
<dbReference type="SMART" id="SM00823">
    <property type="entry name" value="PKS_PP"/>
    <property type="match status" value="1"/>
</dbReference>
<proteinExistence type="predicted"/>
<dbReference type="OrthoDB" id="9757559at2"/>
<dbReference type="FunFam" id="3.40.50.12780:FF:000012">
    <property type="entry name" value="Non-ribosomal peptide synthetase"/>
    <property type="match status" value="1"/>
</dbReference>
<dbReference type="InterPro" id="IPR006162">
    <property type="entry name" value="Ppantetheine_attach_site"/>
</dbReference>
<reference evidence="6 7" key="1">
    <citation type="submission" date="2015-11" db="EMBL/GenBank/DDBJ databases">
        <title>Long Read and Single Molecule DNA Sequencing Simplifies Genome Assembly and TAL Effector Gene Analysis of Xanthomonas translucens.</title>
        <authorList>
            <person name="Peng Z."/>
            <person name="Hu Y."/>
            <person name="Xie J."/>
            <person name="Potnis N."/>
            <person name="Akhunova A."/>
            <person name="Jones J."/>
            <person name="Liu Z."/>
            <person name="White F."/>
            <person name="Liu S."/>
        </authorList>
    </citation>
    <scope>NUCLEOTIDE SEQUENCE [LARGE SCALE GENOMIC DNA]</scope>
    <source>
        <strain evidence="6 7">B1</strain>
    </source>
</reference>
<dbReference type="CDD" id="cd12116">
    <property type="entry name" value="A_NRPS_Ta1_like"/>
    <property type="match status" value="1"/>
</dbReference>
<dbReference type="GO" id="GO:0009239">
    <property type="term" value="P:enterobactin biosynthetic process"/>
    <property type="evidence" value="ECO:0007669"/>
    <property type="project" value="TreeGrafter"/>
</dbReference>
<dbReference type="PROSITE" id="PS00012">
    <property type="entry name" value="PHOSPHOPANTETHEINE"/>
    <property type="match status" value="1"/>
</dbReference>
<dbReference type="PANTHER" id="PTHR45527">
    <property type="entry name" value="NONRIBOSOMAL PEPTIDE SYNTHETASE"/>
    <property type="match status" value="1"/>
</dbReference>
<dbReference type="FunFam" id="1.10.1200.10:FF:000005">
    <property type="entry name" value="Nonribosomal peptide synthetase 1"/>
    <property type="match status" value="1"/>
</dbReference>
<dbReference type="InterPro" id="IPR000873">
    <property type="entry name" value="AMP-dep_synth/lig_dom"/>
</dbReference>
<dbReference type="InterPro" id="IPR025110">
    <property type="entry name" value="AMP-bd_C"/>
</dbReference>
<dbReference type="PANTHER" id="PTHR45527:SF1">
    <property type="entry name" value="FATTY ACID SYNTHASE"/>
    <property type="match status" value="1"/>
</dbReference>
<feature type="compositionally biased region" description="Low complexity" evidence="4">
    <location>
        <begin position="1315"/>
        <end position="1330"/>
    </location>
</feature>
<evidence type="ECO:0000259" key="5">
    <source>
        <dbReference type="PROSITE" id="PS50075"/>
    </source>
</evidence>
<keyword evidence="2" id="KW-0596">Phosphopantetheine</keyword>
<dbReference type="Proteomes" id="UP000055854">
    <property type="component" value="Unassembled WGS sequence"/>
</dbReference>
<dbReference type="FunFam" id="2.30.38.10:FF:000001">
    <property type="entry name" value="Non-ribosomal peptide synthetase PvdI"/>
    <property type="match status" value="1"/>
</dbReference>
<dbReference type="InterPro" id="IPR029058">
    <property type="entry name" value="AB_hydrolase_fold"/>
</dbReference>
<dbReference type="GO" id="GO:0043041">
    <property type="term" value="P:amino acid activation for nonribosomal peptide biosynthetic process"/>
    <property type="evidence" value="ECO:0007669"/>
    <property type="project" value="TreeGrafter"/>
</dbReference>
<dbReference type="InterPro" id="IPR020802">
    <property type="entry name" value="TesA-like"/>
</dbReference>
<accession>A0A120EWA4</accession>
<dbReference type="Gene3D" id="3.30.300.30">
    <property type="match status" value="1"/>
</dbReference>
<organism evidence="6 7">
    <name type="scientific">Xanthomonas campestris pv. translucens</name>
    <dbReference type="NCBI Taxonomy" id="343"/>
    <lineage>
        <taxon>Bacteria</taxon>
        <taxon>Pseudomonadati</taxon>
        <taxon>Pseudomonadota</taxon>
        <taxon>Gammaproteobacteria</taxon>
        <taxon>Lysobacterales</taxon>
        <taxon>Lysobacteraceae</taxon>
        <taxon>Xanthomonas</taxon>
        <taxon>Xanthomonas translucens group</taxon>
    </lineage>
</organism>
<dbReference type="PROSITE" id="PS50075">
    <property type="entry name" value="CARRIER"/>
    <property type="match status" value="1"/>
</dbReference>
<dbReference type="InterPro" id="IPR009081">
    <property type="entry name" value="PP-bd_ACP"/>
</dbReference>
<dbReference type="InterPro" id="IPR001031">
    <property type="entry name" value="Thioesterase"/>
</dbReference>
<dbReference type="Pfam" id="PF00975">
    <property type="entry name" value="Thioesterase"/>
    <property type="match status" value="1"/>
</dbReference>
<comment type="cofactor">
    <cofactor evidence="1">
        <name>pantetheine 4'-phosphate</name>
        <dbReference type="ChEBI" id="CHEBI:47942"/>
    </cofactor>
</comment>
<sequence>MNQLSCGSLPLTIAQRGLWVAQKINPKASLNLSEALELFGPIQPQLILRASRQVVCEFEAIRTRIVEENGMPRQRVEAEYLGDFPYLDLSGEAAPRQAAERWIAQAIERQWDIARDPLWSCVLFRLGEDHYLWVQYAHHIMMDGYSGGMAAQRLAELYSAYAAGVEPPASTAGALAGLVELEASYRESERCRRDRDYWMQQLANPPPAVRLTRRPGALQCGSLRSTGYLSSAQIARLRELGALYGATLPQLLIALVAAFYHRNTGAEDLIFGMPVTGRVNRQYRSTPGMVANAVSIRLAMAPQAPFHSLFAQVASVVRSALRHQQYRYEDLRRDLGLVRNDQQLAWLAVNIEAFDYALDFGGVQAIPHNLSNGSFEDLTIFFYERGNGADVRFDFDANPGLYTREELDEHRRRLLQLVDSVLDDPTQALGQVDMLGAQERARLLYDWNRTDAALPEPSSLPHWFAQQAAATPDAVAVRCASQALDYRSLQQRSAQLAAQWVEEGMSPGDVIAVALPRSEQLLVVLLAVMWSGATYLPLDPLGPAERNATILKDSGAIALVCEPAQWEQHALGGIVWLDPQAGTDRAPLPAPRATADGIAYLLYTSGSTGTPKGVEVSHRNLASFLFAMQEELQLQASDRVLALTTISFDIAALELYLPLICGASAVVAGDGLLHDPHGLSRLIARERISLMQATPSLWRILLANEDLPLQQVHALVGGETLSGELATRLLQRSARLTHLYGPTETTVWSTVMRLTPAETASVPIGRPLRNTRVYVLDGQQQPVPTGASGELYIGGAGVAKGYRKRQQLNDASFLPDPFVADGGRMYRTGDLARWREDGVLEFLGRADAQLKIRGHRVEPGEVEAALLLHPAIAAAAVVGHRDGDGAMQLVAYLVAAGDAMLPTLDALRQQLQARLPKHMLPTVCMALPALPLTPNGKLDRKALPVPGRAEAPRYVAPRTALEQRLVALWQRLLGVERIGVHDNFFELGGDSLTAAELLARFPSHFGIELPLGSLFDASTVAGLATLMENAEESQNDPLAPLLRLRRGDHGNRPLFCIHPVVGLGWSYLGLLGQLDPGCPVYALQSPALRSGAALPDSIETIAADYLRRIRCVQPQGPYRLLGWSLGGLIVHAMAAELRAGGHEVELLVMLDAYPYAHADRIAALGDDAARMRAAVNFLGLRLDPDQPAPADLADLSTLLCDHYGLLSLPLVQQLLQDDPQLMDRIAALTEHQLALAGNYQPQRVDVDLLFFEAAIKPAPDLSQLLQQRPEAWRDFVAELDVRPVDSDHQSMLQSAPAAQIAQIVDARLHPRQSGQRAPAAAPRLAQPRPATEVLVDA</sequence>
<dbReference type="SUPFAM" id="SSF47336">
    <property type="entry name" value="ACP-like"/>
    <property type="match status" value="1"/>
</dbReference>
<dbReference type="Gene3D" id="3.40.50.1820">
    <property type="entry name" value="alpha/beta hydrolase"/>
    <property type="match status" value="1"/>
</dbReference>
<dbReference type="InterPro" id="IPR020806">
    <property type="entry name" value="PKS_PP-bd"/>
</dbReference>
<dbReference type="InterPro" id="IPR001242">
    <property type="entry name" value="Condensation_dom"/>
</dbReference>
<dbReference type="Pfam" id="PF00501">
    <property type="entry name" value="AMP-binding"/>
    <property type="match status" value="1"/>
</dbReference>
<feature type="region of interest" description="Disordered" evidence="4">
    <location>
        <begin position="1309"/>
        <end position="1337"/>
    </location>
</feature>
<protein>
    <submittedName>
        <fullName evidence="6">Non-ribosomal peptide synthetase</fullName>
    </submittedName>
</protein>
<dbReference type="GO" id="GO:0009366">
    <property type="term" value="C:enterobactin synthetase complex"/>
    <property type="evidence" value="ECO:0007669"/>
    <property type="project" value="TreeGrafter"/>
</dbReference>